<organism evidence="2 3">
    <name type="scientific">Gossypium arboreum</name>
    <name type="common">Tree cotton</name>
    <name type="synonym">Gossypium nanking</name>
    <dbReference type="NCBI Taxonomy" id="29729"/>
    <lineage>
        <taxon>Eukaryota</taxon>
        <taxon>Viridiplantae</taxon>
        <taxon>Streptophyta</taxon>
        <taxon>Embryophyta</taxon>
        <taxon>Tracheophyta</taxon>
        <taxon>Spermatophyta</taxon>
        <taxon>Magnoliopsida</taxon>
        <taxon>eudicotyledons</taxon>
        <taxon>Gunneridae</taxon>
        <taxon>Pentapetalae</taxon>
        <taxon>rosids</taxon>
        <taxon>malvids</taxon>
        <taxon>Malvales</taxon>
        <taxon>Malvaceae</taxon>
        <taxon>Malvoideae</taxon>
        <taxon>Gossypium</taxon>
    </lineage>
</organism>
<dbReference type="EMBL" id="JARKNE010000007">
    <property type="protein sequence ID" value="KAK5819142.1"/>
    <property type="molecule type" value="Genomic_DNA"/>
</dbReference>
<accession>A0ABR0PCX8</accession>
<gene>
    <name evidence="2" type="ORF">PVK06_024104</name>
</gene>
<comment type="caution">
    <text evidence="2">The sequence shown here is derived from an EMBL/GenBank/DDBJ whole genome shotgun (WGS) entry which is preliminary data.</text>
</comment>
<sequence length="232" mass="26551">MAVDELDRRPRAWEWKTMGVPETRLDSISSGRAFVEGAISDTTHTTTHYSLLHWLGYRRKALAPLSSTYDPSHSKASALPPSLRYLHAILAHTLIGRRESSGVVNTHDAYYLWCMVNAHMTDLAYFIAFAICHQAERHRKGVISIGPYVTCLARDFGLLHTYRLSHAIDEEDLEDIPDDVPPQHEEPSTAPPRERPVHAAASLAHLSDRLAHFEQYYITQFEMIHERDRRRD</sequence>
<name>A0ABR0PCX8_GOSAR</name>
<dbReference type="Proteomes" id="UP001358586">
    <property type="component" value="Chromosome 7"/>
</dbReference>
<reference evidence="2 3" key="1">
    <citation type="submission" date="2023-03" db="EMBL/GenBank/DDBJ databases">
        <title>WGS of Gossypium arboreum.</title>
        <authorList>
            <person name="Yu D."/>
        </authorList>
    </citation>
    <scope>NUCLEOTIDE SEQUENCE [LARGE SCALE GENOMIC DNA]</scope>
    <source>
        <tissue evidence="2">Leaf</tissue>
    </source>
</reference>
<proteinExistence type="predicted"/>
<feature type="compositionally biased region" description="Basic and acidic residues" evidence="1">
    <location>
        <begin position="181"/>
        <end position="197"/>
    </location>
</feature>
<evidence type="ECO:0000313" key="3">
    <source>
        <dbReference type="Proteomes" id="UP001358586"/>
    </source>
</evidence>
<feature type="region of interest" description="Disordered" evidence="1">
    <location>
        <begin position="174"/>
        <end position="197"/>
    </location>
</feature>
<evidence type="ECO:0000313" key="2">
    <source>
        <dbReference type="EMBL" id="KAK5819142.1"/>
    </source>
</evidence>
<keyword evidence="3" id="KW-1185">Reference proteome</keyword>
<protein>
    <submittedName>
        <fullName evidence="2">Uncharacterized protein</fullName>
    </submittedName>
</protein>
<evidence type="ECO:0000256" key="1">
    <source>
        <dbReference type="SAM" id="MobiDB-lite"/>
    </source>
</evidence>